<feature type="compositionally biased region" description="Acidic residues" evidence="1">
    <location>
        <begin position="39"/>
        <end position="49"/>
    </location>
</feature>
<dbReference type="Proteomes" id="UP001221898">
    <property type="component" value="Unassembled WGS sequence"/>
</dbReference>
<gene>
    <name evidence="2" type="ORF">AAFF_G00170370</name>
</gene>
<keyword evidence="3" id="KW-1185">Reference proteome</keyword>
<dbReference type="EMBL" id="JAINUG010000228">
    <property type="protein sequence ID" value="KAJ8386440.1"/>
    <property type="molecule type" value="Genomic_DNA"/>
</dbReference>
<name>A0AAD7RLU2_9TELE</name>
<feature type="compositionally biased region" description="Basic and acidic residues" evidence="1">
    <location>
        <begin position="116"/>
        <end position="148"/>
    </location>
</feature>
<reference evidence="2" key="1">
    <citation type="journal article" date="2023" name="Science">
        <title>Genome structures resolve the early diversification of teleost fishes.</title>
        <authorList>
            <person name="Parey E."/>
            <person name="Louis A."/>
            <person name="Montfort J."/>
            <person name="Bouchez O."/>
            <person name="Roques C."/>
            <person name="Iampietro C."/>
            <person name="Lluch J."/>
            <person name="Castinel A."/>
            <person name="Donnadieu C."/>
            <person name="Desvignes T."/>
            <person name="Floi Bucao C."/>
            <person name="Jouanno E."/>
            <person name="Wen M."/>
            <person name="Mejri S."/>
            <person name="Dirks R."/>
            <person name="Jansen H."/>
            <person name="Henkel C."/>
            <person name="Chen W.J."/>
            <person name="Zahm M."/>
            <person name="Cabau C."/>
            <person name="Klopp C."/>
            <person name="Thompson A.W."/>
            <person name="Robinson-Rechavi M."/>
            <person name="Braasch I."/>
            <person name="Lecointre G."/>
            <person name="Bobe J."/>
            <person name="Postlethwait J.H."/>
            <person name="Berthelot C."/>
            <person name="Roest Crollius H."/>
            <person name="Guiguen Y."/>
        </authorList>
    </citation>
    <scope>NUCLEOTIDE SEQUENCE</scope>
    <source>
        <strain evidence="2">NC1722</strain>
    </source>
</reference>
<feature type="region of interest" description="Disordered" evidence="1">
    <location>
        <begin position="36"/>
        <end position="238"/>
    </location>
</feature>
<evidence type="ECO:0000313" key="2">
    <source>
        <dbReference type="EMBL" id="KAJ8386440.1"/>
    </source>
</evidence>
<dbReference type="AlphaFoldDB" id="A0AAD7RLU2"/>
<accession>A0AAD7RLU2</accession>
<comment type="caution">
    <text evidence="2">The sequence shown here is derived from an EMBL/GenBank/DDBJ whole genome shotgun (WGS) entry which is preliminary data.</text>
</comment>
<protein>
    <submittedName>
        <fullName evidence="2">Uncharacterized protein</fullName>
    </submittedName>
</protein>
<evidence type="ECO:0000313" key="3">
    <source>
        <dbReference type="Proteomes" id="UP001221898"/>
    </source>
</evidence>
<evidence type="ECO:0000256" key="1">
    <source>
        <dbReference type="SAM" id="MobiDB-lite"/>
    </source>
</evidence>
<proteinExistence type="predicted"/>
<feature type="compositionally biased region" description="Polar residues" evidence="1">
    <location>
        <begin position="96"/>
        <end position="109"/>
    </location>
</feature>
<feature type="compositionally biased region" description="Basic residues" evidence="1">
    <location>
        <begin position="55"/>
        <end position="64"/>
    </location>
</feature>
<feature type="compositionally biased region" description="Basic and acidic residues" evidence="1">
    <location>
        <begin position="65"/>
        <end position="79"/>
    </location>
</feature>
<organism evidence="2 3">
    <name type="scientific">Aldrovandia affinis</name>
    <dbReference type="NCBI Taxonomy" id="143900"/>
    <lineage>
        <taxon>Eukaryota</taxon>
        <taxon>Metazoa</taxon>
        <taxon>Chordata</taxon>
        <taxon>Craniata</taxon>
        <taxon>Vertebrata</taxon>
        <taxon>Euteleostomi</taxon>
        <taxon>Actinopterygii</taxon>
        <taxon>Neopterygii</taxon>
        <taxon>Teleostei</taxon>
        <taxon>Notacanthiformes</taxon>
        <taxon>Halosauridae</taxon>
        <taxon>Aldrovandia</taxon>
    </lineage>
</organism>
<sequence>MWCFLPLSQVDRIIFCVFLDTDFRIYKEKMFRLFSQDNDVSDDGDETQAEEGKKDKKSKNKKLSKGAEDCEAKEEKNNEDSTDANMDSQKEEDDQSNTLEVEMESQNLDATVPDSEDMKEKKDEKEKVITPDLSRREDRTVVGDRQSVDIESAVDAAESRSSSGKDEAQLPQMVTAGTDGCLNKDPPAEMDSTMEAGGSGEPMESEDVEGEPVLKDKESDEETDTSTREPFSYFPPHP</sequence>